<dbReference type="Proteomes" id="UP001199916">
    <property type="component" value="Unassembled WGS sequence"/>
</dbReference>
<evidence type="ECO:0000313" key="1">
    <source>
        <dbReference type="EMBL" id="MCE5170794.1"/>
    </source>
</evidence>
<name>A0ABS8YIM9_9BACL</name>
<sequence length="75" mass="7923">MRTAGAGLDRGEPRQDDIPQACLAAGSVGTDYISRYGGIKRGGMPVYTNRDSTGGWASQSSTGKAEAILARYDRL</sequence>
<comment type="caution">
    <text evidence="1">The sequence shown here is derived from an EMBL/GenBank/DDBJ whole genome shotgun (WGS) entry which is preliminary data.</text>
</comment>
<proteinExistence type="predicted"/>
<accession>A0ABS8YIM9</accession>
<gene>
    <name evidence="1" type="ORF">LQV63_15925</name>
</gene>
<dbReference type="RefSeq" id="WP_233697437.1">
    <property type="nucleotide sequence ID" value="NZ_JAJNBZ010000012.1"/>
</dbReference>
<reference evidence="1 2" key="1">
    <citation type="submission" date="2021-11" db="EMBL/GenBank/DDBJ databases">
        <title>Draft genome sequence of Paenibacillus profundus YoMME, a new Gram-positive bacteria with exoelectrogenic properties.</title>
        <authorList>
            <person name="Hubenova Y."/>
            <person name="Hubenova E."/>
            <person name="Manasiev Y."/>
            <person name="Peykov S."/>
            <person name="Mitov M."/>
        </authorList>
    </citation>
    <scope>NUCLEOTIDE SEQUENCE [LARGE SCALE GENOMIC DNA]</scope>
    <source>
        <strain evidence="1 2">YoMME</strain>
    </source>
</reference>
<dbReference type="EMBL" id="JAJNBZ010000012">
    <property type="protein sequence ID" value="MCE5170794.1"/>
    <property type="molecule type" value="Genomic_DNA"/>
</dbReference>
<keyword evidence="2" id="KW-1185">Reference proteome</keyword>
<organism evidence="1 2">
    <name type="scientific">Paenibacillus profundus</name>
    <dbReference type="NCBI Taxonomy" id="1173085"/>
    <lineage>
        <taxon>Bacteria</taxon>
        <taxon>Bacillati</taxon>
        <taxon>Bacillota</taxon>
        <taxon>Bacilli</taxon>
        <taxon>Bacillales</taxon>
        <taxon>Paenibacillaceae</taxon>
        <taxon>Paenibacillus</taxon>
    </lineage>
</organism>
<protein>
    <submittedName>
        <fullName evidence="1">Uncharacterized protein</fullName>
    </submittedName>
</protein>
<evidence type="ECO:0000313" key="2">
    <source>
        <dbReference type="Proteomes" id="UP001199916"/>
    </source>
</evidence>